<feature type="compositionally biased region" description="Polar residues" evidence="4">
    <location>
        <begin position="568"/>
        <end position="583"/>
    </location>
</feature>
<dbReference type="GO" id="GO:0005634">
    <property type="term" value="C:nucleus"/>
    <property type="evidence" value="ECO:0007669"/>
    <property type="project" value="UniProtKB-SubCell"/>
</dbReference>
<feature type="compositionally biased region" description="Basic and acidic residues" evidence="4">
    <location>
        <begin position="819"/>
        <end position="835"/>
    </location>
</feature>
<feature type="compositionally biased region" description="Polar residues" evidence="4">
    <location>
        <begin position="891"/>
        <end position="906"/>
    </location>
</feature>
<feature type="compositionally biased region" description="Polar residues" evidence="4">
    <location>
        <begin position="1362"/>
        <end position="1371"/>
    </location>
</feature>
<feature type="region of interest" description="Disordered" evidence="4">
    <location>
        <begin position="101"/>
        <end position="156"/>
    </location>
</feature>
<evidence type="ECO:0000259" key="6">
    <source>
        <dbReference type="PROSITE" id="PS50039"/>
    </source>
</evidence>
<feature type="compositionally biased region" description="Basic residues" evidence="4">
    <location>
        <begin position="380"/>
        <end position="391"/>
    </location>
</feature>
<evidence type="ECO:0000259" key="5">
    <source>
        <dbReference type="PROSITE" id="PS50006"/>
    </source>
</evidence>
<dbReference type="PROSITE" id="PS00658">
    <property type="entry name" value="FORK_HEAD_2"/>
    <property type="match status" value="1"/>
</dbReference>
<feature type="compositionally biased region" description="Acidic residues" evidence="4">
    <location>
        <begin position="612"/>
        <end position="629"/>
    </location>
</feature>
<feature type="compositionally biased region" description="Pro residues" evidence="4">
    <location>
        <begin position="1056"/>
        <end position="1065"/>
    </location>
</feature>
<feature type="compositionally biased region" description="Basic and acidic residues" evidence="4">
    <location>
        <begin position="141"/>
        <end position="155"/>
    </location>
</feature>
<accession>A0A4Q4N8Z1</accession>
<reference evidence="8" key="1">
    <citation type="journal article" date="2019" name="bioRxiv">
        <title>Genomics, evolutionary history and diagnostics of the Alternaria alternata species group including apple and Asian pear pathotypes.</title>
        <authorList>
            <person name="Armitage A.D."/>
            <person name="Cockerton H.M."/>
            <person name="Sreenivasaprasad S."/>
            <person name="Woodhall J.W."/>
            <person name="Lane C.R."/>
            <person name="Harrison R.J."/>
            <person name="Clarkson J.P."/>
        </authorList>
    </citation>
    <scope>NUCLEOTIDE SEQUENCE [LARGE SCALE GENOMIC DNA]</scope>
    <source>
        <strain evidence="8">FERA 1177</strain>
    </source>
</reference>
<feature type="region of interest" description="Disordered" evidence="4">
    <location>
        <begin position="368"/>
        <end position="444"/>
    </location>
</feature>
<feature type="domain" description="FHA" evidence="5">
    <location>
        <begin position="494"/>
        <end position="527"/>
    </location>
</feature>
<dbReference type="Gene3D" id="1.10.10.10">
    <property type="entry name" value="Winged helix-like DNA-binding domain superfamily/Winged helix DNA-binding domain"/>
    <property type="match status" value="1"/>
</dbReference>
<evidence type="ECO:0000256" key="4">
    <source>
        <dbReference type="SAM" id="MobiDB-lite"/>
    </source>
</evidence>
<evidence type="ECO:0000256" key="2">
    <source>
        <dbReference type="ARBA" id="ARBA00023242"/>
    </source>
</evidence>
<feature type="compositionally biased region" description="Pro residues" evidence="4">
    <location>
        <begin position="1113"/>
        <end position="1124"/>
    </location>
</feature>
<organism evidence="7 8">
    <name type="scientific">Alternaria alternata</name>
    <name type="common">Alternaria rot fungus</name>
    <name type="synonym">Torula alternata</name>
    <dbReference type="NCBI Taxonomy" id="5599"/>
    <lineage>
        <taxon>Eukaryota</taxon>
        <taxon>Fungi</taxon>
        <taxon>Dikarya</taxon>
        <taxon>Ascomycota</taxon>
        <taxon>Pezizomycotina</taxon>
        <taxon>Dothideomycetes</taxon>
        <taxon>Pleosporomycetidae</taxon>
        <taxon>Pleosporales</taxon>
        <taxon>Pleosporineae</taxon>
        <taxon>Pleosporaceae</taxon>
        <taxon>Alternaria</taxon>
        <taxon>Alternaria sect. Alternaria</taxon>
        <taxon>Alternaria alternata complex</taxon>
    </lineage>
</organism>
<dbReference type="InterPro" id="IPR036388">
    <property type="entry name" value="WH-like_DNA-bd_sf"/>
</dbReference>
<feature type="region of interest" description="Disordered" evidence="4">
    <location>
        <begin position="561"/>
        <end position="918"/>
    </location>
</feature>
<feature type="compositionally biased region" description="Basic and acidic residues" evidence="4">
    <location>
        <begin position="749"/>
        <end position="761"/>
    </location>
</feature>
<dbReference type="PROSITE" id="PS50006">
    <property type="entry name" value="FHA_DOMAIN"/>
    <property type="match status" value="1"/>
</dbReference>
<dbReference type="PRINTS" id="PR00053">
    <property type="entry name" value="FORKHEAD"/>
</dbReference>
<name>A0A4Q4N8Z1_ALTAL</name>
<evidence type="ECO:0000256" key="3">
    <source>
        <dbReference type="PROSITE-ProRule" id="PRU00089"/>
    </source>
</evidence>
<proteinExistence type="predicted"/>
<dbReference type="VEuPathDB" id="FungiDB:CC77DRAFT_980518"/>
<dbReference type="Proteomes" id="UP000291422">
    <property type="component" value="Unassembled WGS sequence"/>
</dbReference>
<dbReference type="SUPFAM" id="SSF46785">
    <property type="entry name" value="Winged helix' DNA-binding domain"/>
    <property type="match status" value="1"/>
</dbReference>
<evidence type="ECO:0000313" key="7">
    <source>
        <dbReference type="EMBL" id="RYN72177.1"/>
    </source>
</evidence>
<feature type="compositionally biased region" description="Pro residues" evidence="4">
    <location>
        <begin position="1210"/>
        <end position="1224"/>
    </location>
</feature>
<feature type="DNA-binding region" description="Fork-head" evidence="3">
    <location>
        <begin position="931"/>
        <end position="1019"/>
    </location>
</feature>
<dbReference type="PANTHER" id="PTHR21712:SF29">
    <property type="entry name" value="PRE-RRNA-PROCESSING PROTEIN FHL1"/>
    <property type="match status" value="1"/>
</dbReference>
<dbReference type="InterPro" id="IPR000253">
    <property type="entry name" value="FHA_dom"/>
</dbReference>
<feature type="compositionally biased region" description="Pro residues" evidence="4">
    <location>
        <begin position="766"/>
        <end position="780"/>
    </location>
</feature>
<dbReference type="SMART" id="SM00339">
    <property type="entry name" value="FH"/>
    <property type="match status" value="1"/>
</dbReference>
<feature type="compositionally biased region" description="Basic and acidic residues" evidence="4">
    <location>
        <begin position="1420"/>
        <end position="1436"/>
    </location>
</feature>
<keyword evidence="2 3" id="KW-0539">Nucleus</keyword>
<comment type="caution">
    <text evidence="7">The sequence shown here is derived from an EMBL/GenBank/DDBJ whole genome shotgun (WGS) entry which is preliminary data.</text>
</comment>
<dbReference type="PANTHER" id="PTHR21712">
    <property type="entry name" value="PRE-RRNA-PROCESSING PROTEIN FHL1"/>
    <property type="match status" value="1"/>
</dbReference>
<dbReference type="GO" id="GO:0003700">
    <property type="term" value="F:DNA-binding transcription factor activity"/>
    <property type="evidence" value="ECO:0007669"/>
    <property type="project" value="InterPro"/>
</dbReference>
<evidence type="ECO:0000256" key="1">
    <source>
        <dbReference type="ARBA" id="ARBA00023125"/>
    </source>
</evidence>
<feature type="compositionally biased region" description="Low complexity" evidence="4">
    <location>
        <begin position="1149"/>
        <end position="1170"/>
    </location>
</feature>
<dbReference type="Gene3D" id="2.60.200.20">
    <property type="match status" value="1"/>
</dbReference>
<dbReference type="InterPro" id="IPR030456">
    <property type="entry name" value="TF_fork_head_CS_2"/>
</dbReference>
<feature type="compositionally biased region" description="Low complexity" evidence="4">
    <location>
        <begin position="1185"/>
        <end position="1209"/>
    </location>
</feature>
<feature type="region of interest" description="Disordered" evidence="4">
    <location>
        <begin position="1334"/>
        <end position="1436"/>
    </location>
</feature>
<dbReference type="GO" id="GO:0060962">
    <property type="term" value="P:regulation of ribosomal protein gene transcription by RNA polymerase II"/>
    <property type="evidence" value="ECO:0007669"/>
    <property type="project" value="InterPro"/>
</dbReference>
<dbReference type="SUPFAM" id="SSF49879">
    <property type="entry name" value="SMAD/FHA domain"/>
    <property type="match status" value="1"/>
</dbReference>
<feature type="compositionally biased region" description="Low complexity" evidence="4">
    <location>
        <begin position="855"/>
        <end position="870"/>
    </location>
</feature>
<dbReference type="PROSITE" id="PS50039">
    <property type="entry name" value="FORK_HEAD_3"/>
    <property type="match status" value="1"/>
</dbReference>
<keyword evidence="1 3" id="KW-0238">DNA-binding</keyword>
<dbReference type="InterPro" id="IPR001766">
    <property type="entry name" value="Fork_head_dom"/>
</dbReference>
<sequence length="1436" mass="156807">MDRSFYQRAAKGAEERVHLRGCILFGEVYTLFPQSFHVAIPPAPSLLLNLLLLPPESNALTMNPTDGGPENEALLRPLRLEGILDAQSMFISQASSWSFSSAPDRDAEMGGQDPRAAGLGPAQASHEQRRPTSSEDTNPLRQHDEGPLQTEDRLGKSSSAFFGPHLASDGILDHYSLDFDFPFALPYALPDEDGGGRMAVAPSNELLHHVTPEHDTPDALLSPAPDKRIPDMAAATSDASAMPALGGEKPSADHNMMDTTLTNGLPLLDTPIDFAQSNNLNGADMTADITAMPMDMTTAFPPMNAFMPPTTNERLTAFARLRFDDGSYYMHTYQITLGRNLDLAHRDMKRLIKAEALHAKGHVQAAREHLTGMDEANAKKDKKKKKHKKGGARSVISEKGGILSAPIESMPMEYQQRRQSNASHSLSSNSHPTGESGEEKPAERAPQDMIMQAFPEVPAQFDGHVPEDPNDCPFVPIHPQQIVARTGSLGPKGISREHAKIFFDFDAGHFCIHVLGNNGLHHEGDFYPKGETVPLDHGDHLQLGAVNIHFFLPDVALTEQQRHRQESGSRPMSFSFENGNGQLESDEHISSESEDQQSVNPRHVYYHHPVSDSDDDDGLADEEMDDYEEPAPKPRQKTSLKLKIKNLPPAPSKESKKAHKRKHQQRELTPEEPPTKKVKLKVKDTAKLKEAIRESTKEPKIQKERKEPKEPKEPKEKEVAPPREPKEPKETKEPKDKGKAPAKTPAKAPVKDETPVEEPVKDIPMAPKPDQPSKPPPNDSPPLLRKPHEGELEAGDIDGLITEEMALQHNLPRNLIGHVVEKRKGPGRPPKDGIMSKRQRSQLIKQAKDIERARAAGIDPADIPIPTIKPKAPKRKESNAGDGEDDGVMETTEQGDGSLSSLQKQTKPIRPPRTPSPEMRIEDYTEEQLQRPTANYVVLIHEAISSSPTGQMNLQSIYTYIERKYPWYKFKTTTSGWQSSVRHNLGQHDAFMKGDKEGKGYLWRINPEVSIEKERRKRQASPPLSNAPRQYYQPPNGYQPYPQPGYPYHPGMPHAMPQPPPPRLPPSLAQPRLPPSMARNESNSAASNTSQNAPHPSPYASPWGGGGNTAGSPPAPNPPRPYPQPNSQAPPTSSAAGSSGQYGVLYPTAAPQQSPYSQPSAPSPYGGPYANTGASPYGPGPPRPYGAYPPQSQQSNAPSASQPQPSVSPYGPPPSQTPSQPGPPNDASAPHPSGRYPIGVHPDLIRQLEAYRHVYLDKRPGPEEQKKVDNAIRACVDRTVPESTLTDQERKLLISICGVESINKHVKRAPDVKDEDEASTAAAFAAAGAAANTMAQQYQPAPHSANPTGTASPAPTRENSEPQRFTPNMTGASPAPPMAPSHRPSVEPITPVPGSPAVQNGTPLRRPMTELTADSAPGAEEAKKTENSQDTSKKAE</sequence>
<gene>
    <name evidence="7" type="ORF">AA0117_g8824</name>
</gene>
<evidence type="ECO:0000313" key="8">
    <source>
        <dbReference type="Proteomes" id="UP000291422"/>
    </source>
</evidence>
<dbReference type="InterPro" id="IPR045178">
    <property type="entry name" value="Fhl1/FHA1"/>
</dbReference>
<dbReference type="Pfam" id="PF00498">
    <property type="entry name" value="FHA"/>
    <property type="match status" value="1"/>
</dbReference>
<evidence type="ECO:0008006" key="9">
    <source>
        <dbReference type="Google" id="ProtNLM"/>
    </source>
</evidence>
<dbReference type="CDD" id="cd00059">
    <property type="entry name" value="FH_FOX"/>
    <property type="match status" value="1"/>
</dbReference>
<feature type="compositionally biased region" description="Basic and acidic residues" evidence="4">
    <location>
        <begin position="665"/>
        <end position="739"/>
    </location>
</feature>
<feature type="region of interest" description="Disordered" evidence="4">
    <location>
        <begin position="1012"/>
        <end position="1241"/>
    </location>
</feature>
<feature type="domain" description="Fork-head" evidence="6">
    <location>
        <begin position="931"/>
        <end position="1019"/>
    </location>
</feature>
<feature type="compositionally biased region" description="Basic and acidic residues" evidence="4">
    <location>
        <begin position="368"/>
        <end position="379"/>
    </location>
</feature>
<dbReference type="InterPro" id="IPR036390">
    <property type="entry name" value="WH_DNA-bd_sf"/>
</dbReference>
<feature type="compositionally biased region" description="Basic residues" evidence="4">
    <location>
        <begin position="634"/>
        <end position="644"/>
    </location>
</feature>
<protein>
    <recommendedName>
        <fullName evidence="9">Fork-head domain-containing protein</fullName>
    </recommendedName>
</protein>
<dbReference type="EMBL" id="PDXD01000027">
    <property type="protein sequence ID" value="RYN72177.1"/>
    <property type="molecule type" value="Genomic_DNA"/>
</dbReference>
<feature type="compositionally biased region" description="Low complexity" evidence="4">
    <location>
        <begin position="1125"/>
        <end position="1141"/>
    </location>
</feature>
<dbReference type="InterPro" id="IPR008984">
    <property type="entry name" value="SMAD_FHA_dom_sf"/>
</dbReference>
<dbReference type="GO" id="GO:0043565">
    <property type="term" value="F:sequence-specific DNA binding"/>
    <property type="evidence" value="ECO:0007669"/>
    <property type="project" value="InterPro"/>
</dbReference>
<comment type="subcellular location">
    <subcellularLocation>
        <location evidence="3">Nucleus</location>
    </subcellularLocation>
</comment>
<feature type="compositionally biased region" description="Low complexity" evidence="4">
    <location>
        <begin position="1066"/>
        <end position="1093"/>
    </location>
</feature>
<feature type="compositionally biased region" description="Low complexity" evidence="4">
    <location>
        <begin position="420"/>
        <end position="431"/>
    </location>
</feature>
<feature type="compositionally biased region" description="Low complexity" evidence="4">
    <location>
        <begin position="1028"/>
        <end position="1040"/>
    </location>
</feature>
<dbReference type="Pfam" id="PF00250">
    <property type="entry name" value="Forkhead"/>
    <property type="match status" value="1"/>
</dbReference>